<evidence type="ECO:0000256" key="3">
    <source>
        <dbReference type="ARBA" id="ARBA00029638"/>
    </source>
</evidence>
<dbReference type="SUPFAM" id="SSF54523">
    <property type="entry name" value="Pili subunits"/>
    <property type="match status" value="1"/>
</dbReference>
<sequence>MKKVQQGFTLIELMIVVAIIGILAAVAIPAYQDYTIRAKVTEAMSIASQAKTAVSEYYISQGSMPADQTTAGLETAASYATDVVQTMTYTRTSADVGAIAMAVQDLGGDTALGQTFTLTGTGNNVGITWVCAAGTINSKYLPSNCR</sequence>
<keyword evidence="5" id="KW-1133">Transmembrane helix</keyword>
<dbReference type="GO" id="GO:0007155">
    <property type="term" value="P:cell adhesion"/>
    <property type="evidence" value="ECO:0007669"/>
    <property type="project" value="InterPro"/>
</dbReference>
<dbReference type="GO" id="GO:0009289">
    <property type="term" value="C:pilus"/>
    <property type="evidence" value="ECO:0007669"/>
    <property type="project" value="InterPro"/>
</dbReference>
<evidence type="ECO:0000256" key="2">
    <source>
        <dbReference type="ARBA" id="ARBA00022481"/>
    </source>
</evidence>
<dbReference type="InterPro" id="IPR012902">
    <property type="entry name" value="N_methyl_site"/>
</dbReference>
<dbReference type="Pfam" id="PF07963">
    <property type="entry name" value="N_methyl"/>
    <property type="match status" value="1"/>
</dbReference>
<dbReference type="PANTHER" id="PTHR30093:SF34">
    <property type="entry name" value="PREPILIN PEPTIDASE-DEPENDENT PROTEIN D"/>
    <property type="match status" value="1"/>
</dbReference>
<dbReference type="Gene3D" id="3.30.700.10">
    <property type="entry name" value="Glycoprotein, Type 4 Pilin"/>
    <property type="match status" value="1"/>
</dbReference>
<protein>
    <recommendedName>
        <fullName evidence="3">Pilin</fullName>
    </recommendedName>
</protein>
<dbReference type="InterPro" id="IPR045584">
    <property type="entry name" value="Pilin-like"/>
</dbReference>
<evidence type="ECO:0000313" key="7">
    <source>
        <dbReference type="Proteomes" id="UP000199675"/>
    </source>
</evidence>
<dbReference type="InterPro" id="IPR001082">
    <property type="entry name" value="Pilin"/>
</dbReference>
<keyword evidence="7" id="KW-1185">Reference proteome</keyword>
<feature type="transmembrane region" description="Helical" evidence="5">
    <location>
        <begin position="7"/>
        <end position="31"/>
    </location>
</feature>
<dbReference type="Pfam" id="PF00114">
    <property type="entry name" value="Pilin"/>
    <property type="match status" value="1"/>
</dbReference>
<dbReference type="STRING" id="488533.SAMN04487960_102456"/>
<keyword evidence="5" id="KW-0812">Transmembrane</keyword>
<proteinExistence type="inferred from homology"/>
<keyword evidence="2" id="KW-0488">Methylation</keyword>
<dbReference type="EMBL" id="FNNE01000002">
    <property type="protein sequence ID" value="SDW43756.1"/>
    <property type="molecule type" value="Genomic_DNA"/>
</dbReference>
<keyword evidence="5" id="KW-0472">Membrane</keyword>
<reference evidence="6 7" key="1">
    <citation type="submission" date="2016-10" db="EMBL/GenBank/DDBJ databases">
        <authorList>
            <person name="de Groot N.N."/>
        </authorList>
    </citation>
    <scope>NUCLEOTIDE SEQUENCE [LARGE SCALE GENOMIC DNA]</scope>
    <source>
        <strain evidence="6 7">CGMCC 1.7059</strain>
    </source>
</reference>
<gene>
    <name evidence="6" type="ORF">SAMN04487960_102456</name>
</gene>
<organism evidence="6 7">
    <name type="scientific">Marinobacter mobilis</name>
    <dbReference type="NCBI Taxonomy" id="488533"/>
    <lineage>
        <taxon>Bacteria</taxon>
        <taxon>Pseudomonadati</taxon>
        <taxon>Pseudomonadota</taxon>
        <taxon>Gammaproteobacteria</taxon>
        <taxon>Pseudomonadales</taxon>
        <taxon>Marinobacteraceae</taxon>
        <taxon>Marinobacter</taxon>
    </lineage>
</organism>
<dbReference type="PROSITE" id="PS00409">
    <property type="entry name" value="PROKAR_NTER_METHYL"/>
    <property type="match status" value="1"/>
</dbReference>
<keyword evidence="4" id="KW-0281">Fimbrium</keyword>
<accession>A0A1H2TIC8</accession>
<dbReference type="PANTHER" id="PTHR30093">
    <property type="entry name" value="GENERAL SECRETION PATHWAY PROTEIN G"/>
    <property type="match status" value="1"/>
</dbReference>
<evidence type="ECO:0000256" key="4">
    <source>
        <dbReference type="RuleBase" id="RU000389"/>
    </source>
</evidence>
<dbReference type="RefSeq" id="WP_091811795.1">
    <property type="nucleotide sequence ID" value="NZ_FNNE01000002.1"/>
</dbReference>
<dbReference type="Proteomes" id="UP000199675">
    <property type="component" value="Unassembled WGS sequence"/>
</dbReference>
<comment type="similarity">
    <text evidence="1 4">Belongs to the N-Me-Phe pilin family.</text>
</comment>
<name>A0A1H2TIC8_9GAMM</name>
<evidence type="ECO:0000313" key="6">
    <source>
        <dbReference type="EMBL" id="SDW43756.1"/>
    </source>
</evidence>
<dbReference type="OrthoDB" id="5918848at2"/>
<evidence type="ECO:0000256" key="5">
    <source>
        <dbReference type="SAM" id="Phobius"/>
    </source>
</evidence>
<evidence type="ECO:0000256" key="1">
    <source>
        <dbReference type="ARBA" id="ARBA00005233"/>
    </source>
</evidence>
<dbReference type="AlphaFoldDB" id="A0A1H2TIC8"/>
<dbReference type="NCBIfam" id="TIGR02532">
    <property type="entry name" value="IV_pilin_GFxxxE"/>
    <property type="match status" value="1"/>
</dbReference>